<dbReference type="InterPro" id="IPR006222">
    <property type="entry name" value="GCVT_N"/>
</dbReference>
<dbReference type="OrthoDB" id="9796287at2"/>
<dbReference type="Gene3D" id="2.40.30.160">
    <property type="match status" value="1"/>
</dbReference>
<dbReference type="Gene3D" id="3.30.70.1400">
    <property type="entry name" value="Aminomethyltransferase beta-barrel domains"/>
    <property type="match status" value="1"/>
</dbReference>
<dbReference type="PIRSF" id="PIRSF006487">
    <property type="entry name" value="GcvT"/>
    <property type="match status" value="1"/>
</dbReference>
<keyword evidence="3" id="KW-1185">Reference proteome</keyword>
<dbReference type="Pfam" id="PF01571">
    <property type="entry name" value="GCV_T"/>
    <property type="match status" value="1"/>
</dbReference>
<dbReference type="RefSeq" id="WP_144279236.1">
    <property type="nucleotide sequence ID" value="NZ_CP041730.1"/>
</dbReference>
<dbReference type="KEGG" id="cari:FNU76_16675"/>
<organism evidence="2 3">
    <name type="scientific">Chitinimonas arctica</name>
    <dbReference type="NCBI Taxonomy" id="2594795"/>
    <lineage>
        <taxon>Bacteria</taxon>
        <taxon>Pseudomonadati</taxon>
        <taxon>Pseudomonadota</taxon>
        <taxon>Betaproteobacteria</taxon>
        <taxon>Neisseriales</taxon>
        <taxon>Chitinibacteraceae</taxon>
        <taxon>Chitinimonas</taxon>
    </lineage>
</organism>
<dbReference type="Proteomes" id="UP000317550">
    <property type="component" value="Chromosome"/>
</dbReference>
<dbReference type="NCBIfam" id="TIGR03317">
    <property type="entry name" value="ygfZ_signature"/>
    <property type="match status" value="1"/>
</dbReference>
<feature type="domain" description="GCVT N-terminal" evidence="1">
    <location>
        <begin position="28"/>
        <end position="159"/>
    </location>
</feature>
<evidence type="ECO:0000259" key="1">
    <source>
        <dbReference type="Pfam" id="PF01571"/>
    </source>
</evidence>
<name>A0A516SIH9_9NEIS</name>
<dbReference type="Gene3D" id="3.30.70.1630">
    <property type="match status" value="1"/>
</dbReference>
<dbReference type="GO" id="GO:0016226">
    <property type="term" value="P:iron-sulfur cluster assembly"/>
    <property type="evidence" value="ECO:0007669"/>
    <property type="project" value="TreeGrafter"/>
</dbReference>
<dbReference type="PANTHER" id="PTHR22602">
    <property type="entry name" value="TRANSFERASE CAF17, MITOCHONDRIAL-RELATED"/>
    <property type="match status" value="1"/>
</dbReference>
<protein>
    <submittedName>
        <fullName evidence="2">Folate-binding protein YgfZ</fullName>
    </submittedName>
</protein>
<proteinExistence type="predicted"/>
<dbReference type="PANTHER" id="PTHR22602:SF0">
    <property type="entry name" value="TRANSFERASE CAF17, MITOCHONDRIAL-RELATED"/>
    <property type="match status" value="1"/>
</dbReference>
<dbReference type="SUPFAM" id="SSF103025">
    <property type="entry name" value="Folate-binding domain"/>
    <property type="match status" value="1"/>
</dbReference>
<reference evidence="3" key="1">
    <citation type="submission" date="2019-07" db="EMBL/GenBank/DDBJ databases">
        <title>Chitinimonas sp. nov., isolated from Ny-Alesund, arctica soil.</title>
        <authorList>
            <person name="Xu Q."/>
            <person name="Peng F."/>
        </authorList>
    </citation>
    <scope>NUCLEOTIDE SEQUENCE [LARGE SCALE GENOMIC DNA]</scope>
    <source>
        <strain evidence="3">R3-44</strain>
    </source>
</reference>
<gene>
    <name evidence="2" type="ORF">FNU76_16675</name>
</gene>
<dbReference type="InterPro" id="IPR017703">
    <property type="entry name" value="YgfZ/GCV_T_CS"/>
</dbReference>
<evidence type="ECO:0000313" key="2">
    <source>
        <dbReference type="EMBL" id="QDQ27848.1"/>
    </source>
</evidence>
<sequence length="342" mass="36702">MAWYDLLGALGAQFDEDGATRFDASGEQAGMVALAQGAALVPLRHFGLIRFSGEETSAFLQGQLSSDIKKLPAAGCQYSSYSTPKGRMLASFLILREGEDLLLMLPRPLLPAIQKRLAMYVMRSKTRPADISDERVLLGLAGPRALELAREVFGELPKEAHQGMPCEGGHLVRLPADRLLLNLAAEAAGACWDKLLAAGAQAAGADAWTLSDIHAGIPWVLPATQEEFVAQMANMELIGAVSFKKGCYPGQEIVARTQYLGKLKRRTFRVRADTAMHAGDAVYSPEMNGQASGQIALAAPSGDGRWEALAVVQLASVAQGVHLESPNGTRLEFLPLPYPVHE</sequence>
<dbReference type="AlphaFoldDB" id="A0A516SIH9"/>
<dbReference type="EMBL" id="CP041730">
    <property type="protein sequence ID" value="QDQ27848.1"/>
    <property type="molecule type" value="Genomic_DNA"/>
</dbReference>
<evidence type="ECO:0000313" key="3">
    <source>
        <dbReference type="Proteomes" id="UP000317550"/>
    </source>
</evidence>
<accession>A0A516SIH9</accession>
<dbReference type="InterPro" id="IPR045179">
    <property type="entry name" value="YgfZ/GcvT"/>
</dbReference>